<evidence type="ECO:0000256" key="1">
    <source>
        <dbReference type="ARBA" id="ARBA00010088"/>
    </source>
</evidence>
<dbReference type="Proteomes" id="UP000325780">
    <property type="component" value="Unassembled WGS sequence"/>
</dbReference>
<dbReference type="PRINTS" id="PR00412">
    <property type="entry name" value="EPOXHYDRLASE"/>
</dbReference>
<dbReference type="GO" id="GO:0097176">
    <property type="term" value="P:epoxide metabolic process"/>
    <property type="evidence" value="ECO:0007669"/>
    <property type="project" value="TreeGrafter"/>
</dbReference>
<feature type="active site" description="Proton donor" evidence="4">
    <location>
        <position position="310"/>
    </location>
</feature>
<evidence type="ECO:0000256" key="3">
    <source>
        <dbReference type="ARBA" id="ARBA00022801"/>
    </source>
</evidence>
<evidence type="ECO:0000256" key="2">
    <source>
        <dbReference type="ARBA" id="ARBA00022797"/>
    </source>
</evidence>
<dbReference type="GO" id="GO:0004301">
    <property type="term" value="F:epoxide hydrolase activity"/>
    <property type="evidence" value="ECO:0007669"/>
    <property type="project" value="TreeGrafter"/>
</dbReference>
<feature type="domain" description="Epoxide hydrolase N-terminal" evidence="5">
    <location>
        <begin position="3"/>
        <end position="112"/>
    </location>
</feature>
<dbReference type="OrthoDB" id="7130006at2759"/>
<organism evidence="6 7">
    <name type="scientific">Aspergillus avenaceus</name>
    <dbReference type="NCBI Taxonomy" id="36643"/>
    <lineage>
        <taxon>Eukaryota</taxon>
        <taxon>Fungi</taxon>
        <taxon>Dikarya</taxon>
        <taxon>Ascomycota</taxon>
        <taxon>Pezizomycotina</taxon>
        <taxon>Eurotiomycetes</taxon>
        <taxon>Eurotiomycetidae</taxon>
        <taxon>Eurotiales</taxon>
        <taxon>Aspergillaceae</taxon>
        <taxon>Aspergillus</taxon>
        <taxon>Aspergillus subgen. Circumdati</taxon>
    </lineage>
</organism>
<dbReference type="SUPFAM" id="SSF53474">
    <property type="entry name" value="alpha/beta-Hydrolases"/>
    <property type="match status" value="1"/>
</dbReference>
<dbReference type="PANTHER" id="PTHR21661">
    <property type="entry name" value="EPOXIDE HYDROLASE 1-RELATED"/>
    <property type="match status" value="1"/>
</dbReference>
<dbReference type="PIRSF" id="PIRSF001112">
    <property type="entry name" value="Epoxide_hydrolase"/>
    <property type="match status" value="1"/>
</dbReference>
<keyword evidence="7" id="KW-1185">Reference proteome</keyword>
<keyword evidence="3 6" id="KW-0378">Hydrolase</keyword>
<feature type="active site" description="Nucleophile" evidence="4">
    <location>
        <position position="177"/>
    </location>
</feature>
<dbReference type="Gene3D" id="3.40.50.1820">
    <property type="entry name" value="alpha/beta hydrolase"/>
    <property type="match status" value="1"/>
</dbReference>
<keyword evidence="2" id="KW-0058">Aromatic hydrocarbons catabolism</keyword>
<evidence type="ECO:0000313" key="7">
    <source>
        <dbReference type="Proteomes" id="UP000325780"/>
    </source>
</evidence>
<evidence type="ECO:0000313" key="6">
    <source>
        <dbReference type="EMBL" id="KAE8148566.1"/>
    </source>
</evidence>
<name>A0A5N6TQC4_ASPAV</name>
<sequence>MARPFEVAVSDAQLDCLQQKLATVTFPDELDDADWEMGVPLKEMRRLATYWRDGFNWRQKERELNENLTQFIVPITVSGFGELDIHCLHHTSPNANAIPLLFIHGWPGSFLEATKLIPLLTCGNENRPAFNVVAPSLPNFGFSSAVKKGFGLVQYAEAMHAVMSALGYHEYVIQGGDWGSIIARVMAIRYPNHTKAVHLNFLPVTPSLLWNPLALLRSILTVPFSAKERAHLMVTKDYLTQGDAYKRQQETRPQTLGYALHDSPVALLAWIYDKLHSWTDNYAWTDDEILTWVSLYYFSTAGPAASIWIYYEAARNDSSLSSSGMSTTDVLAKPTPGNVKLAVAHFKREVIKLPTSWTGLAGVVVRAREYDCGGHFAAWEVPKLLASDLRSFLGKDGQAFKVVPGKNGY</sequence>
<proteinExistence type="inferred from homology"/>
<evidence type="ECO:0000256" key="4">
    <source>
        <dbReference type="PIRSR" id="PIRSR001112-1"/>
    </source>
</evidence>
<gene>
    <name evidence="6" type="ORF">BDV25DRAFT_131120</name>
</gene>
<evidence type="ECO:0000259" key="5">
    <source>
        <dbReference type="Pfam" id="PF06441"/>
    </source>
</evidence>
<reference evidence="6 7" key="1">
    <citation type="submission" date="2019-04" db="EMBL/GenBank/DDBJ databases">
        <title>Friends and foes A comparative genomics study of 23 Aspergillus species from section Flavi.</title>
        <authorList>
            <consortium name="DOE Joint Genome Institute"/>
            <person name="Kjaerbolling I."/>
            <person name="Vesth T."/>
            <person name="Frisvad J.C."/>
            <person name="Nybo J.L."/>
            <person name="Theobald S."/>
            <person name="Kildgaard S."/>
            <person name="Isbrandt T."/>
            <person name="Kuo A."/>
            <person name="Sato A."/>
            <person name="Lyhne E.K."/>
            <person name="Kogle M.E."/>
            <person name="Wiebenga A."/>
            <person name="Kun R.S."/>
            <person name="Lubbers R.J."/>
            <person name="Makela M.R."/>
            <person name="Barry K."/>
            <person name="Chovatia M."/>
            <person name="Clum A."/>
            <person name="Daum C."/>
            <person name="Haridas S."/>
            <person name="He G."/>
            <person name="LaButti K."/>
            <person name="Lipzen A."/>
            <person name="Mondo S."/>
            <person name="Riley R."/>
            <person name="Salamov A."/>
            <person name="Simmons B.A."/>
            <person name="Magnuson J.K."/>
            <person name="Henrissat B."/>
            <person name="Mortensen U.H."/>
            <person name="Larsen T.O."/>
            <person name="Devries R.P."/>
            <person name="Grigoriev I.V."/>
            <person name="Machida M."/>
            <person name="Baker S.E."/>
            <person name="Andersen M.R."/>
        </authorList>
    </citation>
    <scope>NUCLEOTIDE SEQUENCE [LARGE SCALE GENOMIC DNA]</scope>
    <source>
        <strain evidence="6 7">IBT 18842</strain>
    </source>
</reference>
<accession>A0A5N6TQC4</accession>
<dbReference type="Pfam" id="PF06441">
    <property type="entry name" value="EHN"/>
    <property type="match status" value="1"/>
</dbReference>
<comment type="similarity">
    <text evidence="1">Belongs to the peptidase S33 family.</text>
</comment>
<dbReference type="PANTHER" id="PTHR21661:SF35">
    <property type="entry name" value="EPOXIDE HYDROLASE"/>
    <property type="match status" value="1"/>
</dbReference>
<protein>
    <submittedName>
        <fullName evidence="6">Alpha/Beta hydrolase protein</fullName>
    </submittedName>
</protein>
<dbReference type="InterPro" id="IPR010497">
    <property type="entry name" value="Epoxide_hydro_N"/>
</dbReference>
<dbReference type="InterPro" id="IPR029058">
    <property type="entry name" value="AB_hydrolase_fold"/>
</dbReference>
<dbReference type="EMBL" id="ML742155">
    <property type="protein sequence ID" value="KAE8148566.1"/>
    <property type="molecule type" value="Genomic_DNA"/>
</dbReference>
<dbReference type="AlphaFoldDB" id="A0A5N6TQC4"/>
<feature type="active site" description="Proton acceptor" evidence="4">
    <location>
        <position position="375"/>
    </location>
</feature>
<dbReference type="InterPro" id="IPR000639">
    <property type="entry name" value="Epox_hydrolase-like"/>
</dbReference>
<dbReference type="InterPro" id="IPR016292">
    <property type="entry name" value="Epoxide_hydrolase"/>
</dbReference>